<feature type="compositionally biased region" description="Basic and acidic residues" evidence="1">
    <location>
        <begin position="73"/>
        <end position="83"/>
    </location>
</feature>
<name>A0ABQ7SSJ5_PHRPL</name>
<dbReference type="Proteomes" id="UP000826234">
    <property type="component" value="Unassembled WGS sequence"/>
</dbReference>
<organism evidence="2 3">
    <name type="scientific">Phrynosoma platyrhinos</name>
    <name type="common">Desert horned lizard</name>
    <dbReference type="NCBI Taxonomy" id="52577"/>
    <lineage>
        <taxon>Eukaryota</taxon>
        <taxon>Metazoa</taxon>
        <taxon>Chordata</taxon>
        <taxon>Craniata</taxon>
        <taxon>Vertebrata</taxon>
        <taxon>Euteleostomi</taxon>
        <taxon>Lepidosauria</taxon>
        <taxon>Squamata</taxon>
        <taxon>Bifurcata</taxon>
        <taxon>Unidentata</taxon>
        <taxon>Episquamata</taxon>
        <taxon>Toxicofera</taxon>
        <taxon>Iguania</taxon>
        <taxon>Phrynosomatidae</taxon>
        <taxon>Phrynosomatinae</taxon>
        <taxon>Phrynosoma</taxon>
    </lineage>
</organism>
<feature type="region of interest" description="Disordered" evidence="1">
    <location>
        <begin position="29"/>
        <end position="91"/>
    </location>
</feature>
<proteinExistence type="predicted"/>
<evidence type="ECO:0000313" key="2">
    <source>
        <dbReference type="EMBL" id="KAH0620319.1"/>
    </source>
</evidence>
<dbReference type="EMBL" id="JAIPUX010003289">
    <property type="protein sequence ID" value="KAH0620319.1"/>
    <property type="molecule type" value="Genomic_DNA"/>
</dbReference>
<evidence type="ECO:0000313" key="3">
    <source>
        <dbReference type="Proteomes" id="UP000826234"/>
    </source>
</evidence>
<sequence>MQGQDLAEMRSGVQLSSQSCLDVLRAEMSATSLSEKTDETDEYYLNQARNLDEGLEEEKVQRSLPSSKNGDGSVHEASPETAHDSSTVETSSTWGDFEAFSEVKLNISNTEESLQKLSEKQVYMNNVDLNHNCTTTSWTQFFSQTARHNGREISTNAKVVSSAEDIIKLSFPAIPVPQFLEKISSLEQILHTKTDSTEHPECTEQQLW</sequence>
<reference evidence="2 3" key="1">
    <citation type="journal article" date="2022" name="Gigascience">
        <title>A chromosome-level genome assembly and annotation of the desert horned lizard, Phrynosoma platyrhinos, provides insight into chromosomal rearrangements among reptiles.</title>
        <authorList>
            <person name="Koochekian N."/>
            <person name="Ascanio A."/>
            <person name="Farleigh K."/>
            <person name="Card D.C."/>
            <person name="Schield D.R."/>
            <person name="Castoe T.A."/>
            <person name="Jezkova T."/>
        </authorList>
    </citation>
    <scope>NUCLEOTIDE SEQUENCE [LARGE SCALE GENOMIC DNA]</scope>
    <source>
        <strain evidence="2">NK-2021</strain>
    </source>
</reference>
<protein>
    <submittedName>
        <fullName evidence="2">Uncharacterized protein</fullName>
    </submittedName>
</protein>
<evidence type="ECO:0000256" key="1">
    <source>
        <dbReference type="SAM" id="MobiDB-lite"/>
    </source>
</evidence>
<gene>
    <name evidence="2" type="ORF">JD844_020573</name>
</gene>
<keyword evidence="3" id="KW-1185">Reference proteome</keyword>
<accession>A0ABQ7SSJ5</accession>
<comment type="caution">
    <text evidence="2">The sequence shown here is derived from an EMBL/GenBank/DDBJ whole genome shotgun (WGS) entry which is preliminary data.</text>
</comment>